<dbReference type="Pfam" id="PF01875">
    <property type="entry name" value="Memo"/>
    <property type="match status" value="1"/>
</dbReference>
<dbReference type="Proteomes" id="UP000195514">
    <property type="component" value="Chromosome I"/>
</dbReference>
<evidence type="ECO:0000256" key="1">
    <source>
        <dbReference type="ARBA" id="ARBA00006315"/>
    </source>
</evidence>
<dbReference type="EMBL" id="LT859958">
    <property type="protein sequence ID" value="SMX55268.1"/>
    <property type="molecule type" value="Genomic_DNA"/>
</dbReference>
<dbReference type="NCBIfam" id="TIGR04336">
    <property type="entry name" value="AmmeMemoSam_B"/>
    <property type="match status" value="1"/>
</dbReference>
<dbReference type="CDD" id="cd07361">
    <property type="entry name" value="MEMO_like"/>
    <property type="match status" value="1"/>
</dbReference>
<name>A0A1Y6K8S6_9CHLR</name>
<dbReference type="KEGG" id="abat:CFX1CAM_2203"/>
<keyword evidence="3" id="KW-1185">Reference proteome</keyword>
<evidence type="ECO:0000313" key="3">
    <source>
        <dbReference type="Proteomes" id="UP000195514"/>
    </source>
</evidence>
<evidence type="ECO:0000313" key="2">
    <source>
        <dbReference type="EMBL" id="SMX55268.1"/>
    </source>
</evidence>
<sequence>MMTEERTVRPSPIAGTWYPGNAIQLRNSVSAFLDAAVNPTLPGQVVGLVAPHAGYVYSGTVAGHAFKTVQGLSFEYVCLLAPMHQYYPQSLLTSAHRAYWTPLGEIPLADEIIDQIDARLRQKIGFGLTPISNDYEHSLEIELPFLQVALSGEFTLIPIMFRDQSRQVTKALAEVLAEVIESTACLLVASSDLSHFYAQSQAEKLDSHVLKVLEAFSPEGLFDLKDRGQGQACGLAPIAAALWASAQLGATDVTLLKYNTSAATSGDTASVVGYGAAAITRPF</sequence>
<dbReference type="InterPro" id="IPR002737">
    <property type="entry name" value="MEMO1_fam"/>
</dbReference>
<reference evidence="3" key="1">
    <citation type="submission" date="2017-05" db="EMBL/GenBank/DDBJ databases">
        <authorList>
            <person name="Kirkegaard R."/>
            <person name="Mcilroy J S."/>
        </authorList>
    </citation>
    <scope>NUCLEOTIDE SEQUENCE [LARGE SCALE GENOMIC DNA]</scope>
</reference>
<dbReference type="AlphaFoldDB" id="A0A1Y6K8S6"/>
<protein>
    <submittedName>
        <fullName evidence="2">MEMO1 family protein ANT_07440</fullName>
    </submittedName>
</protein>
<dbReference type="PANTHER" id="PTHR11060:SF0">
    <property type="entry name" value="PROTEIN MEMO1"/>
    <property type="match status" value="1"/>
</dbReference>
<dbReference type="PANTHER" id="PTHR11060">
    <property type="entry name" value="PROTEIN MEMO1"/>
    <property type="match status" value="1"/>
</dbReference>
<proteinExistence type="inferred from homology"/>
<accession>A0A1Y6K8S6</accession>
<dbReference type="Gene3D" id="3.40.830.10">
    <property type="entry name" value="LigB-like"/>
    <property type="match status" value="1"/>
</dbReference>
<comment type="similarity">
    <text evidence="1">Belongs to the MEMO1 family.</text>
</comment>
<organism evidence="2 3">
    <name type="scientific">Candidatus Brevifilum fermentans</name>
    <dbReference type="NCBI Taxonomy" id="1986204"/>
    <lineage>
        <taxon>Bacteria</taxon>
        <taxon>Bacillati</taxon>
        <taxon>Chloroflexota</taxon>
        <taxon>Anaerolineae</taxon>
        <taxon>Anaerolineales</taxon>
        <taxon>Anaerolineaceae</taxon>
        <taxon>Candidatus Brevifilum</taxon>
    </lineage>
</organism>
<gene>
    <name evidence="2" type="ORF">CFX1CAM_2203</name>
</gene>